<organism evidence="1 2">
    <name type="scientific">Clostridium perfringens</name>
    <dbReference type="NCBI Taxonomy" id="1502"/>
    <lineage>
        <taxon>Bacteria</taxon>
        <taxon>Bacillati</taxon>
        <taxon>Bacillota</taxon>
        <taxon>Clostridia</taxon>
        <taxon>Eubacteriales</taxon>
        <taxon>Clostridiaceae</taxon>
        <taxon>Clostridium</taxon>
    </lineage>
</organism>
<evidence type="ECO:0000313" key="1">
    <source>
        <dbReference type="EMBL" id="SQB58827.1"/>
    </source>
</evidence>
<dbReference type="Gene3D" id="3.40.109.40">
    <property type="match status" value="1"/>
</dbReference>
<proteinExistence type="predicted"/>
<dbReference type="InterPro" id="IPR037010">
    <property type="entry name" value="VitB12-dep_Met_synth_activ_sf"/>
</dbReference>
<dbReference type="GO" id="GO:0032259">
    <property type="term" value="P:methylation"/>
    <property type="evidence" value="ECO:0007669"/>
    <property type="project" value="UniProtKB-KW"/>
</dbReference>
<name>A0A2X2Y596_CLOPF</name>
<keyword evidence="1" id="KW-0808">Transferase</keyword>
<dbReference type="SUPFAM" id="SSF56507">
    <property type="entry name" value="Methionine synthase activation domain-like"/>
    <property type="match status" value="1"/>
</dbReference>
<evidence type="ECO:0000313" key="2">
    <source>
        <dbReference type="Proteomes" id="UP000249986"/>
    </source>
</evidence>
<accession>A0A2X2Y596</accession>
<protein>
    <submittedName>
        <fullName evidence="1">Vitamin B12-dependent methionine synthase MetH</fullName>
        <ecNumber evidence="1">2.1.1.13</ecNumber>
    </submittedName>
</protein>
<dbReference type="InterPro" id="IPR017342">
    <property type="entry name" value="S-AdoMet-dep_Met_synth_prd"/>
</dbReference>
<dbReference type="GO" id="GO:0008705">
    <property type="term" value="F:methionine synthase activity"/>
    <property type="evidence" value="ECO:0007669"/>
    <property type="project" value="UniProtKB-EC"/>
</dbReference>
<dbReference type="EC" id="2.1.1.13" evidence="1"/>
<dbReference type="AlphaFoldDB" id="A0A2X2Y596"/>
<dbReference type="PIRSF" id="PIRSF037984">
    <property type="entry name" value="Met_synth_TM0269_prd"/>
    <property type="match status" value="1"/>
</dbReference>
<reference evidence="1 2" key="1">
    <citation type="submission" date="2018-06" db="EMBL/GenBank/DDBJ databases">
        <authorList>
            <consortium name="Pathogen Informatics"/>
            <person name="Doyle S."/>
        </authorList>
    </citation>
    <scope>NUCLEOTIDE SEQUENCE [LARGE SCALE GENOMIC DNA]</scope>
    <source>
        <strain evidence="1 2">NCTC10719</strain>
    </source>
</reference>
<dbReference type="EMBL" id="UAWG01000002">
    <property type="protein sequence ID" value="SQB58827.1"/>
    <property type="molecule type" value="Genomic_DNA"/>
</dbReference>
<dbReference type="RefSeq" id="WP_003454646.1">
    <property type="nucleotide sequence ID" value="NZ_CATNYD010000001.1"/>
</dbReference>
<gene>
    <name evidence="1" type="primary">metH1</name>
    <name evidence="1" type="ORF">NCTC10719_00828</name>
</gene>
<sequence>MKITNIDKKEVLRYLGTKGKEEDFDIVDSCIDECKEIADYRVTYREYCLEEYNDRLSILGTKKFLNGISIKRHLKRCHKVILLGVTLGHEIERAINKYEKIDLLKALILDACATAAIEEVCNEIGEAIKEKFEGRNEFIRERFSPGYGDFSIEFQKDFLELIDGQRAIGLNLTESNILIPRKSVTAIIGVSKYKSSEVFIRICAKCSFYTKCNYRKGGKKCYD</sequence>
<dbReference type="Proteomes" id="UP000249986">
    <property type="component" value="Unassembled WGS sequence"/>
</dbReference>
<keyword evidence="1" id="KW-0489">Methyltransferase</keyword>